<dbReference type="FunFam" id="3.40.33.10:FF:000002">
    <property type="entry name" value="Golgi-associated plant pathogenesis-related protein 1"/>
    <property type="match status" value="1"/>
</dbReference>
<feature type="compositionally biased region" description="Low complexity" evidence="1">
    <location>
        <begin position="46"/>
        <end position="96"/>
    </location>
</feature>
<feature type="region of interest" description="Disordered" evidence="1">
    <location>
        <begin position="46"/>
        <end position="124"/>
    </location>
</feature>
<dbReference type="InterPro" id="IPR014044">
    <property type="entry name" value="CAP_dom"/>
</dbReference>
<gene>
    <name evidence="3" type="ORF">OS493_005250</name>
</gene>
<dbReference type="OrthoDB" id="414826at2759"/>
<dbReference type="InterPro" id="IPR001283">
    <property type="entry name" value="CRISP-related"/>
</dbReference>
<dbReference type="EMBL" id="MU826827">
    <property type="protein sequence ID" value="KAJ7374896.1"/>
    <property type="molecule type" value="Genomic_DNA"/>
</dbReference>
<dbReference type="PANTHER" id="PTHR10334">
    <property type="entry name" value="CYSTEINE-RICH SECRETORY PROTEIN-RELATED"/>
    <property type="match status" value="1"/>
</dbReference>
<sequence length="799" mass="83945">MSKTVDICLSPHMCPPCVYGALCQQENVPSMGTVAPYSTEVSSSAATLSSTPTTSSSTEQTSTSSASTTGMSTHSSTQTEEPVSSTATPTVSSSTTEYTPSPASEMTVTTEATETTDTANTGPTAATTIGGGIEAEGGVLQVGLTEHNNYRSIHNSPPLSLSSQLNSDAQATADRIAAKGTLVHTDDSELGDQGENLGKMCATDETPEEIISKVTERWYKEVCKYDFSKPGWTSSAGHFTQLVWASTQELGLGWATRDEGGFTCYYVAGRYSPGGNIDNRFDDNVMKGSFDPSYLPSDFTIQGNGKYEAGKLVVDIHIESNGVNTTTVPPTTAPSVTSPMTATPGSGPTTAAASTLTQSSTPTQAQTPTTKPLETSAATPMPGQTSAATPKPGQTSAATPMPGQTSAATPKPGQTSAATPKPGQTSAATPKPGQTSAATPKPGQTSATTPNPGQTSAATPKPGQTSATTPKPGQTSAATPKPGQTSATTPKQTPTQATNPPQTPTQTTKPPQTTGPETPAPGQTPTSTPEPTEMPASTPKPGQTPTTTPQATPTPNPSGSSSETGSVTTVPTAKFGINITLNVTNTTTAAPGEGVNITNPTPAPERYIDEAESSANSKIFSELDRTALELHNYYRSIHEAPLLNLDVNLRQDAQEYAKRVAKSKLLRPEQDFVLTSKNEGENLGFRCSVTRPDPARALRQIMKRWYDEGCKYNFQAPASDKYSYRHFTQLTWNGSKSLGVGIAYGQVNKLQCLYFVARYRPRGNIKLKYVNNVKKGVFDSSFCKPIVNQPSSQEVILKD</sequence>
<feature type="domain" description="SCP" evidence="2">
    <location>
        <begin position="138"/>
        <end position="279"/>
    </location>
</feature>
<feature type="compositionally biased region" description="Low complexity" evidence="1">
    <location>
        <begin position="524"/>
        <end position="568"/>
    </location>
</feature>
<feature type="compositionally biased region" description="Low complexity" evidence="1">
    <location>
        <begin position="103"/>
        <end position="124"/>
    </location>
</feature>
<organism evidence="3 4">
    <name type="scientific">Desmophyllum pertusum</name>
    <dbReference type="NCBI Taxonomy" id="174260"/>
    <lineage>
        <taxon>Eukaryota</taxon>
        <taxon>Metazoa</taxon>
        <taxon>Cnidaria</taxon>
        <taxon>Anthozoa</taxon>
        <taxon>Hexacorallia</taxon>
        <taxon>Scleractinia</taxon>
        <taxon>Caryophylliina</taxon>
        <taxon>Caryophylliidae</taxon>
        <taxon>Desmophyllum</taxon>
    </lineage>
</organism>
<dbReference type="CDD" id="cd05382">
    <property type="entry name" value="CAP_GAPR1-like"/>
    <property type="match status" value="2"/>
</dbReference>
<feature type="compositionally biased region" description="Polar residues" evidence="1">
    <location>
        <begin position="372"/>
        <end position="478"/>
    </location>
</feature>
<name>A0A9W9Z484_9CNID</name>
<dbReference type="Gene3D" id="3.40.33.10">
    <property type="entry name" value="CAP"/>
    <property type="match status" value="2"/>
</dbReference>
<feature type="compositionally biased region" description="Low complexity" evidence="1">
    <location>
        <begin position="325"/>
        <end position="370"/>
    </location>
</feature>
<proteinExistence type="predicted"/>
<reference evidence="3" key="1">
    <citation type="submission" date="2023-01" db="EMBL/GenBank/DDBJ databases">
        <title>Genome assembly of the deep-sea coral Lophelia pertusa.</title>
        <authorList>
            <person name="Herrera S."/>
            <person name="Cordes E."/>
        </authorList>
    </citation>
    <scope>NUCLEOTIDE SEQUENCE</scope>
    <source>
        <strain evidence="3">USNM1676648</strain>
        <tissue evidence="3">Polyp</tissue>
    </source>
</reference>
<dbReference type="PROSITE" id="PS01009">
    <property type="entry name" value="CRISP_1"/>
    <property type="match status" value="1"/>
</dbReference>
<feature type="domain" description="SCP" evidence="2">
    <location>
        <begin position="621"/>
        <end position="767"/>
    </location>
</feature>
<dbReference type="InterPro" id="IPR035940">
    <property type="entry name" value="CAP_sf"/>
</dbReference>
<evidence type="ECO:0000313" key="3">
    <source>
        <dbReference type="EMBL" id="KAJ7374896.1"/>
    </source>
</evidence>
<protein>
    <recommendedName>
        <fullName evidence="2">SCP domain-containing protein</fullName>
    </recommendedName>
</protein>
<comment type="caution">
    <text evidence="3">The sequence shown here is derived from an EMBL/GenBank/DDBJ whole genome shotgun (WGS) entry which is preliminary data.</text>
</comment>
<dbReference type="AlphaFoldDB" id="A0A9W9Z484"/>
<dbReference type="Pfam" id="PF00188">
    <property type="entry name" value="CAP"/>
    <property type="match status" value="2"/>
</dbReference>
<evidence type="ECO:0000259" key="2">
    <source>
        <dbReference type="SMART" id="SM00198"/>
    </source>
</evidence>
<dbReference type="Proteomes" id="UP001163046">
    <property type="component" value="Unassembled WGS sequence"/>
</dbReference>
<evidence type="ECO:0000313" key="4">
    <source>
        <dbReference type="Proteomes" id="UP001163046"/>
    </source>
</evidence>
<dbReference type="GO" id="GO:0005576">
    <property type="term" value="C:extracellular region"/>
    <property type="evidence" value="ECO:0007669"/>
    <property type="project" value="InterPro"/>
</dbReference>
<dbReference type="InterPro" id="IPR018244">
    <property type="entry name" value="Allrgn_V5/Tpx1_CS"/>
</dbReference>
<feature type="region of interest" description="Disordered" evidence="1">
    <location>
        <begin position="322"/>
        <end position="568"/>
    </location>
</feature>
<evidence type="ECO:0000256" key="1">
    <source>
        <dbReference type="SAM" id="MobiDB-lite"/>
    </source>
</evidence>
<feature type="compositionally biased region" description="Low complexity" evidence="1">
    <location>
        <begin position="484"/>
        <end position="517"/>
    </location>
</feature>
<dbReference type="InterPro" id="IPR034113">
    <property type="entry name" value="SCP_GAPR1-like"/>
</dbReference>
<keyword evidence="4" id="KW-1185">Reference proteome</keyword>
<dbReference type="SMART" id="SM00198">
    <property type="entry name" value="SCP"/>
    <property type="match status" value="2"/>
</dbReference>
<dbReference type="SUPFAM" id="SSF55797">
    <property type="entry name" value="PR-1-like"/>
    <property type="match status" value="2"/>
</dbReference>
<accession>A0A9W9Z484</accession>